<organism evidence="3 4">
    <name type="scientific">Tepidicaulis marinus</name>
    <dbReference type="NCBI Taxonomy" id="1333998"/>
    <lineage>
        <taxon>Bacteria</taxon>
        <taxon>Pseudomonadati</taxon>
        <taxon>Pseudomonadota</taxon>
        <taxon>Alphaproteobacteria</taxon>
        <taxon>Hyphomicrobiales</taxon>
        <taxon>Parvibaculaceae</taxon>
        <taxon>Tepidicaulis</taxon>
    </lineage>
</organism>
<evidence type="ECO:0000259" key="2">
    <source>
        <dbReference type="Pfam" id="PF20789"/>
    </source>
</evidence>
<dbReference type="Pfam" id="PF20789">
    <property type="entry name" value="4HBT_3C"/>
    <property type="match status" value="1"/>
</dbReference>
<evidence type="ECO:0000313" key="4">
    <source>
        <dbReference type="Proteomes" id="UP000028702"/>
    </source>
</evidence>
<sequence>MRAIFSEENGLIIPTSDAAGPWDPGMQHGSAPSSLIARAAERYIDDEDFLVSRLTIDLMRPVPIAPMDLRITPVREGRQIKVLDIRIVQGGKETVWASVLAVRKQKVETPALSQPPALALPYADDIPEETDVFSGTSPFVAGLSVRQAKGAFREPGPAAVWYRIDRAMVEGEEISPLMRAVASGDFCNGQSSALDFTKWTFVNADLTIDLIRYPQGEWVLLDAESWLDGEGGCLAMGKLADKSGYFGTARQHLVVRPR</sequence>
<dbReference type="eggNOG" id="COG2050">
    <property type="taxonomic scope" value="Bacteria"/>
</dbReference>
<dbReference type="SUPFAM" id="SSF54637">
    <property type="entry name" value="Thioesterase/thiol ester dehydrase-isomerase"/>
    <property type="match status" value="1"/>
</dbReference>
<name>A0A081BEB9_9HYPH</name>
<accession>A0A081BEB9</accession>
<dbReference type="Pfam" id="PF13622">
    <property type="entry name" value="4HBT_3"/>
    <property type="match status" value="1"/>
</dbReference>
<dbReference type="STRING" id="1333998.M2A_2886"/>
<dbReference type="InterPro" id="IPR042171">
    <property type="entry name" value="Acyl-CoA_hotdog"/>
</dbReference>
<keyword evidence="4" id="KW-1185">Reference proteome</keyword>
<dbReference type="Proteomes" id="UP000028702">
    <property type="component" value="Unassembled WGS sequence"/>
</dbReference>
<evidence type="ECO:0000313" key="3">
    <source>
        <dbReference type="EMBL" id="GAK46387.1"/>
    </source>
</evidence>
<evidence type="ECO:0000259" key="1">
    <source>
        <dbReference type="Pfam" id="PF13622"/>
    </source>
</evidence>
<gene>
    <name evidence="3" type="ORF">M2A_2886</name>
</gene>
<dbReference type="AlphaFoldDB" id="A0A081BEB9"/>
<feature type="domain" description="Acyl-CoA thioesterase-like C-terminal" evidence="2">
    <location>
        <begin position="128"/>
        <end position="255"/>
    </location>
</feature>
<reference evidence="3 4" key="1">
    <citation type="submission" date="2014-07" db="EMBL/GenBank/DDBJ databases">
        <title>Tepidicaulis marinum gen. nov., sp. nov., a novel marine bacterium denitrifying nitrate to nitrous oxide strictly under microaerobic conditions.</title>
        <authorList>
            <person name="Takeuchi M."/>
            <person name="Yamagishi T."/>
            <person name="Kamagata Y."/>
            <person name="Oshima K."/>
            <person name="Hattori M."/>
            <person name="Katayama T."/>
            <person name="Hanada S."/>
            <person name="Tamaki H."/>
            <person name="Marumo K."/>
            <person name="Maeda H."/>
            <person name="Nedachi M."/>
            <person name="Iwasaki W."/>
            <person name="Suwa Y."/>
            <person name="Sakata S."/>
        </authorList>
    </citation>
    <scope>NUCLEOTIDE SEQUENCE [LARGE SCALE GENOMIC DNA]</scope>
    <source>
        <strain evidence="3 4">MA2</strain>
    </source>
</reference>
<dbReference type="InterPro" id="IPR049450">
    <property type="entry name" value="ACOT8-like_C"/>
</dbReference>
<feature type="domain" description="Acyl-CoA thioesterase-like N-terminal HotDog" evidence="1">
    <location>
        <begin position="19"/>
        <end position="99"/>
    </location>
</feature>
<proteinExistence type="predicted"/>
<dbReference type="Gene3D" id="2.40.160.210">
    <property type="entry name" value="Acyl-CoA thioesterase, double hotdog domain"/>
    <property type="match status" value="1"/>
</dbReference>
<dbReference type="InterPro" id="IPR029069">
    <property type="entry name" value="HotDog_dom_sf"/>
</dbReference>
<dbReference type="InterPro" id="IPR049449">
    <property type="entry name" value="TesB_ACOT8-like_N"/>
</dbReference>
<protein>
    <submittedName>
        <fullName evidence="3">Conserved protein</fullName>
    </submittedName>
</protein>
<dbReference type="EMBL" id="BBIO01000018">
    <property type="protein sequence ID" value="GAK46387.1"/>
    <property type="molecule type" value="Genomic_DNA"/>
</dbReference>
<comment type="caution">
    <text evidence="3">The sequence shown here is derived from an EMBL/GenBank/DDBJ whole genome shotgun (WGS) entry which is preliminary data.</text>
</comment>
<dbReference type="RefSeq" id="WP_045449018.1">
    <property type="nucleotide sequence ID" value="NZ_BBIO01000018.1"/>
</dbReference>